<keyword evidence="1" id="KW-0472">Membrane</keyword>
<evidence type="ECO:0000313" key="2">
    <source>
        <dbReference type="EMBL" id="SES70054.1"/>
    </source>
</evidence>
<keyword evidence="3" id="KW-1185">Reference proteome</keyword>
<accession>A0A1H9YLY4</accession>
<keyword evidence="1" id="KW-0812">Transmembrane</keyword>
<name>A0A1H9YLY4_9EURY</name>
<protein>
    <submittedName>
        <fullName evidence="2">Uncharacterized protein</fullName>
    </submittedName>
</protein>
<dbReference type="EMBL" id="FOHQ01000001">
    <property type="protein sequence ID" value="SES70054.1"/>
    <property type="molecule type" value="Genomic_DNA"/>
</dbReference>
<evidence type="ECO:0000256" key="1">
    <source>
        <dbReference type="SAM" id="Phobius"/>
    </source>
</evidence>
<sequence length="34" mass="3839">MTGANINKQNLVDGSICAIIIMFTVWAEWMIVRV</sequence>
<keyword evidence="1" id="KW-1133">Transmembrane helix</keyword>
<organism evidence="2 3">
    <name type="scientific">Methanococcoides vulcani</name>
    <dbReference type="NCBI Taxonomy" id="1353158"/>
    <lineage>
        <taxon>Archaea</taxon>
        <taxon>Methanobacteriati</taxon>
        <taxon>Methanobacteriota</taxon>
        <taxon>Stenosarchaea group</taxon>
        <taxon>Methanomicrobia</taxon>
        <taxon>Methanosarcinales</taxon>
        <taxon>Methanosarcinaceae</taxon>
        <taxon>Methanococcoides</taxon>
    </lineage>
</organism>
<feature type="transmembrane region" description="Helical" evidence="1">
    <location>
        <begin position="12"/>
        <end position="32"/>
    </location>
</feature>
<proteinExistence type="predicted"/>
<reference evidence="3" key="1">
    <citation type="submission" date="2016-10" db="EMBL/GenBank/DDBJ databases">
        <authorList>
            <person name="Varghese N."/>
            <person name="Submissions S."/>
        </authorList>
    </citation>
    <scope>NUCLEOTIDE SEQUENCE [LARGE SCALE GENOMIC DNA]</scope>
    <source>
        <strain evidence="3">SLH 33</strain>
    </source>
</reference>
<dbReference type="Proteomes" id="UP000243338">
    <property type="component" value="Unassembled WGS sequence"/>
</dbReference>
<gene>
    <name evidence="2" type="ORF">SAMN04488587_0671</name>
</gene>
<dbReference type="AlphaFoldDB" id="A0A1H9YLY4"/>
<evidence type="ECO:0000313" key="3">
    <source>
        <dbReference type="Proteomes" id="UP000243338"/>
    </source>
</evidence>